<dbReference type="Pfam" id="PF03807">
    <property type="entry name" value="F420_oxidored"/>
    <property type="match status" value="1"/>
</dbReference>
<dbReference type="InterPro" id="IPR036291">
    <property type="entry name" value="NAD(P)-bd_dom_sf"/>
</dbReference>
<organism evidence="4 5">
    <name type="scientific">Chlorella ohadii</name>
    <dbReference type="NCBI Taxonomy" id="2649997"/>
    <lineage>
        <taxon>Eukaryota</taxon>
        <taxon>Viridiplantae</taxon>
        <taxon>Chlorophyta</taxon>
        <taxon>core chlorophytes</taxon>
        <taxon>Trebouxiophyceae</taxon>
        <taxon>Chlorellales</taxon>
        <taxon>Chlorellaceae</taxon>
        <taxon>Chlorella clade</taxon>
        <taxon>Chlorella</taxon>
    </lineage>
</organism>
<dbReference type="PANTHER" id="PTHR14239">
    <property type="entry name" value="DUDULIN-RELATED"/>
    <property type="match status" value="1"/>
</dbReference>
<feature type="compositionally biased region" description="Basic and acidic residues" evidence="2">
    <location>
        <begin position="308"/>
        <end position="321"/>
    </location>
</feature>
<dbReference type="GO" id="GO:0016491">
    <property type="term" value="F:oxidoreductase activity"/>
    <property type="evidence" value="ECO:0007669"/>
    <property type="project" value="UniProtKB-KW"/>
</dbReference>
<evidence type="ECO:0000313" key="5">
    <source>
        <dbReference type="Proteomes" id="UP001205105"/>
    </source>
</evidence>
<keyword evidence="1" id="KW-0560">Oxidoreductase</keyword>
<accession>A0AAD5DYD7</accession>
<evidence type="ECO:0000256" key="1">
    <source>
        <dbReference type="ARBA" id="ARBA00023002"/>
    </source>
</evidence>
<feature type="region of interest" description="Disordered" evidence="2">
    <location>
        <begin position="262"/>
        <end position="341"/>
    </location>
</feature>
<dbReference type="AlphaFoldDB" id="A0AAD5DYD7"/>
<proteinExistence type="predicted"/>
<gene>
    <name evidence="4" type="ORF">COHA_003601</name>
</gene>
<feature type="compositionally biased region" description="Basic and acidic residues" evidence="2">
    <location>
        <begin position="329"/>
        <end position="341"/>
    </location>
</feature>
<dbReference type="EMBL" id="JADXDR010000049">
    <property type="protein sequence ID" value="KAI7842669.1"/>
    <property type="molecule type" value="Genomic_DNA"/>
</dbReference>
<dbReference type="Gene3D" id="3.40.50.720">
    <property type="entry name" value="NAD(P)-binding Rossmann-like Domain"/>
    <property type="match status" value="1"/>
</dbReference>
<dbReference type="InterPro" id="IPR051267">
    <property type="entry name" value="STEAP_metalloreductase"/>
</dbReference>
<protein>
    <recommendedName>
        <fullName evidence="3">Pyrroline-5-carboxylate reductase catalytic N-terminal domain-containing protein</fullName>
    </recommendedName>
</protein>
<evidence type="ECO:0000313" key="4">
    <source>
        <dbReference type="EMBL" id="KAI7842669.1"/>
    </source>
</evidence>
<dbReference type="InterPro" id="IPR028939">
    <property type="entry name" value="P5C_Rdtase_cat_N"/>
</dbReference>
<name>A0AAD5DYD7_9CHLO</name>
<evidence type="ECO:0000259" key="3">
    <source>
        <dbReference type="Pfam" id="PF03807"/>
    </source>
</evidence>
<feature type="domain" description="Pyrroline-5-carboxylate reductase catalytic N-terminal" evidence="3">
    <location>
        <begin position="9"/>
        <end position="111"/>
    </location>
</feature>
<dbReference type="PANTHER" id="PTHR14239:SF10">
    <property type="entry name" value="REDUCTASE"/>
    <property type="match status" value="1"/>
</dbReference>
<dbReference type="SUPFAM" id="SSF51735">
    <property type="entry name" value="NAD(P)-binding Rossmann-fold domains"/>
    <property type="match status" value="1"/>
</dbReference>
<keyword evidence="5" id="KW-1185">Reference proteome</keyword>
<evidence type="ECO:0000256" key="2">
    <source>
        <dbReference type="SAM" id="MobiDB-lite"/>
    </source>
</evidence>
<dbReference type="Proteomes" id="UP001205105">
    <property type="component" value="Unassembled WGS sequence"/>
</dbReference>
<sequence length="341" mass="35379">MPHPPKRAAIIGAGRVGSTLGARLLAAGWAVMYGSRHPGSSKKLQKALHAQPAAAGGSIAEAVEWAGGGPGRGAVLLTVPGSALASDAACAAFARSLGPFAAGQVVIDATNPLDSEGSELCWTRGRSSAEALAQCLPESFVYKAFNTVGVEHMSQPDGALVTGQRLTLMFAGPAEHQAEVAQLIEAVGFQPHWVGHVRYARNLEALAELYIHLGGGMGGPLRWAAPPEHCPSEGILIGLIPTTAAGTMAGRGEEQASGITRTHMLGPDASGTTGRDLGEPGSAIDHVLKPSHAQVEGLPEPEEDRREEEDTHGHVSIEHEIAAPLIPHETMEPQRGPEDAD</sequence>
<comment type="caution">
    <text evidence="4">The sequence shown here is derived from an EMBL/GenBank/DDBJ whole genome shotgun (WGS) entry which is preliminary data.</text>
</comment>
<reference evidence="4" key="1">
    <citation type="submission" date="2020-11" db="EMBL/GenBank/DDBJ databases">
        <title>Chlorella ohadii genome sequencing and assembly.</title>
        <authorList>
            <person name="Murik O."/>
            <person name="Treves H."/>
            <person name="Kedem I."/>
            <person name="Shotland Y."/>
            <person name="Kaplan A."/>
        </authorList>
    </citation>
    <scope>NUCLEOTIDE SEQUENCE</scope>
    <source>
        <strain evidence="4">1</strain>
    </source>
</reference>